<dbReference type="EMBL" id="JAQQWL010000016">
    <property type="protein sequence ID" value="KAK8038396.1"/>
    <property type="molecule type" value="Genomic_DNA"/>
</dbReference>
<reference evidence="3 4" key="1">
    <citation type="submission" date="2023-01" db="EMBL/GenBank/DDBJ databases">
        <title>Analysis of 21 Apiospora genomes using comparative genomics revels a genus with tremendous synthesis potential of carbohydrate active enzymes and secondary metabolites.</title>
        <authorList>
            <person name="Sorensen T."/>
        </authorList>
    </citation>
    <scope>NUCLEOTIDE SEQUENCE [LARGE SCALE GENOMIC DNA]</scope>
    <source>
        <strain evidence="3 4">CBS 135458</strain>
    </source>
</reference>
<name>A0ABR1SVP6_9PEZI</name>
<dbReference type="Pfam" id="PF22456">
    <property type="entry name" value="PqqF-like_C_4"/>
    <property type="match status" value="1"/>
</dbReference>
<feature type="domain" description="Coenzyme PQQ synthesis protein F-like C-terminal lobe" evidence="2">
    <location>
        <begin position="59"/>
        <end position="145"/>
    </location>
</feature>
<evidence type="ECO:0000259" key="2">
    <source>
        <dbReference type="Pfam" id="PF22456"/>
    </source>
</evidence>
<proteinExistence type="predicted"/>
<comment type="caution">
    <text evidence="3">The sequence shown here is derived from an EMBL/GenBank/DDBJ whole genome shotgun (WGS) entry which is preliminary data.</text>
</comment>
<protein>
    <submittedName>
        <fullName evidence="3">Insulin-degrading enzyme</fullName>
    </submittedName>
</protein>
<sequence length="235" mass="27093">MIKNTLKPRVLLKDQLPILRSLVFPEGVNYLYKKTLKDPVNVNHCIEYYLHIGNRGDRMLRTKEQLGYVIFSGIRSCSTTYSFRFIIQSERTCEYLELRINSFLDAQATALSTISDTEFESHKRAVVVKRLEKVNNLNQETGRHWAQISNEYYDFEAAQEDAIHVKQLTKSDMMEFYSNHILPSSPRRAKVVVYLEAQGTSAKTQEAASADKEAETVPNKGIVPYLITEVREYKS</sequence>
<dbReference type="PANTHER" id="PTHR43690:SF18">
    <property type="entry name" value="INSULIN-DEGRADING ENZYME-RELATED"/>
    <property type="match status" value="1"/>
</dbReference>
<dbReference type="InterPro" id="IPR050626">
    <property type="entry name" value="Peptidase_M16"/>
</dbReference>
<dbReference type="PANTHER" id="PTHR43690">
    <property type="entry name" value="NARDILYSIN"/>
    <property type="match status" value="1"/>
</dbReference>
<organism evidence="3 4">
    <name type="scientific">Apiospora phragmitis</name>
    <dbReference type="NCBI Taxonomy" id="2905665"/>
    <lineage>
        <taxon>Eukaryota</taxon>
        <taxon>Fungi</taxon>
        <taxon>Dikarya</taxon>
        <taxon>Ascomycota</taxon>
        <taxon>Pezizomycotina</taxon>
        <taxon>Sordariomycetes</taxon>
        <taxon>Xylariomycetidae</taxon>
        <taxon>Amphisphaeriales</taxon>
        <taxon>Apiosporaceae</taxon>
        <taxon>Apiospora</taxon>
    </lineage>
</organism>
<dbReference type="SUPFAM" id="SSF63411">
    <property type="entry name" value="LuxS/MPP-like metallohydrolase"/>
    <property type="match status" value="1"/>
</dbReference>
<keyword evidence="4" id="KW-1185">Reference proteome</keyword>
<dbReference type="Gene3D" id="3.30.830.10">
    <property type="entry name" value="Metalloenzyme, LuxS/M16 peptidase-like"/>
    <property type="match status" value="1"/>
</dbReference>
<evidence type="ECO:0000313" key="4">
    <source>
        <dbReference type="Proteomes" id="UP001480595"/>
    </source>
</evidence>
<evidence type="ECO:0000313" key="3">
    <source>
        <dbReference type="EMBL" id="KAK8038396.1"/>
    </source>
</evidence>
<gene>
    <name evidence="3" type="ORF">PG994_015163</name>
</gene>
<accession>A0ABR1SVP6</accession>
<evidence type="ECO:0000256" key="1">
    <source>
        <dbReference type="ARBA" id="ARBA00022723"/>
    </source>
</evidence>
<dbReference type="InterPro" id="IPR054734">
    <property type="entry name" value="PqqF-like_C_4"/>
</dbReference>
<dbReference type="InterPro" id="IPR011249">
    <property type="entry name" value="Metalloenz_LuxS/M16"/>
</dbReference>
<dbReference type="GeneID" id="92099635"/>
<dbReference type="Proteomes" id="UP001480595">
    <property type="component" value="Unassembled WGS sequence"/>
</dbReference>
<keyword evidence="1" id="KW-0479">Metal-binding</keyword>
<dbReference type="RefSeq" id="XP_066708248.1">
    <property type="nucleotide sequence ID" value="XM_066866572.1"/>
</dbReference>